<organism evidence="13 14">
    <name type="scientific">Ideonella margarita</name>
    <dbReference type="NCBI Taxonomy" id="2984191"/>
    <lineage>
        <taxon>Bacteria</taxon>
        <taxon>Pseudomonadati</taxon>
        <taxon>Pseudomonadota</taxon>
        <taxon>Betaproteobacteria</taxon>
        <taxon>Burkholderiales</taxon>
        <taxon>Sphaerotilaceae</taxon>
        <taxon>Ideonella</taxon>
    </lineage>
</organism>
<sequence length="184" mass="19417">MALATLVLGGLQGCATRPTPTPSSLTAEVAERTGRLLIKVDARPGQAAQTLSASFELSGGVEQGRLRINTPLGTRLAEAQWQPGSVRLITADGEQAFDDLPSLTRAALGEEIPLAALFDWLNGSPWAGAPTEPTAAASDNRQHFAQLGWTVDASRLSADGLLEARRLATTADLPAVLLRVRLDR</sequence>
<protein>
    <recommendedName>
        <fullName evidence="4">Outer-membrane lipoprotein LolB</fullName>
    </recommendedName>
</protein>
<dbReference type="SUPFAM" id="SSF89392">
    <property type="entry name" value="Prokaryotic lipoproteins and lipoprotein localization factors"/>
    <property type="match status" value="1"/>
</dbReference>
<dbReference type="EMBL" id="JBBUTI010000002">
    <property type="protein sequence ID" value="MEK8045383.1"/>
    <property type="molecule type" value="Genomic_DNA"/>
</dbReference>
<keyword evidence="7" id="KW-0653">Protein transport</keyword>
<evidence type="ECO:0000256" key="9">
    <source>
        <dbReference type="ARBA" id="ARBA00023139"/>
    </source>
</evidence>
<keyword evidence="8" id="KW-0472">Membrane</keyword>
<evidence type="ECO:0000313" key="13">
    <source>
        <dbReference type="EMBL" id="MEK8045383.1"/>
    </source>
</evidence>
<keyword evidence="12 13" id="KW-0449">Lipoprotein</keyword>
<comment type="similarity">
    <text evidence="2">Belongs to the LolB family.</text>
</comment>
<keyword evidence="5" id="KW-0813">Transport</keyword>
<keyword evidence="10" id="KW-0143">Chaperone</keyword>
<gene>
    <name evidence="13" type="ORF">AACH00_03370</name>
</gene>
<evidence type="ECO:0000256" key="2">
    <source>
        <dbReference type="ARBA" id="ARBA00009696"/>
    </source>
</evidence>
<keyword evidence="14" id="KW-1185">Reference proteome</keyword>
<evidence type="ECO:0000256" key="10">
    <source>
        <dbReference type="ARBA" id="ARBA00023186"/>
    </source>
</evidence>
<dbReference type="Pfam" id="PF03550">
    <property type="entry name" value="LolB"/>
    <property type="match status" value="1"/>
</dbReference>
<keyword evidence="9" id="KW-0564">Palmitate</keyword>
<reference evidence="13 14" key="1">
    <citation type="submission" date="2024-04" db="EMBL/GenBank/DDBJ databases">
        <title>Novel species of the genus Ideonella isolated from streams.</title>
        <authorList>
            <person name="Lu H."/>
        </authorList>
    </citation>
    <scope>NUCLEOTIDE SEQUENCE [LARGE SCALE GENOMIC DNA]</scope>
    <source>
        <strain evidence="13 14">LYT19W</strain>
    </source>
</reference>
<keyword evidence="11" id="KW-0998">Cell outer membrane</keyword>
<dbReference type="Proteomes" id="UP001379945">
    <property type="component" value="Unassembled WGS sequence"/>
</dbReference>
<evidence type="ECO:0000256" key="3">
    <source>
        <dbReference type="ARBA" id="ARBA00011245"/>
    </source>
</evidence>
<evidence type="ECO:0000256" key="4">
    <source>
        <dbReference type="ARBA" id="ARBA00016202"/>
    </source>
</evidence>
<evidence type="ECO:0000313" key="14">
    <source>
        <dbReference type="Proteomes" id="UP001379945"/>
    </source>
</evidence>
<comment type="subunit">
    <text evidence="3">Monomer.</text>
</comment>
<evidence type="ECO:0000256" key="8">
    <source>
        <dbReference type="ARBA" id="ARBA00023136"/>
    </source>
</evidence>
<evidence type="ECO:0000256" key="6">
    <source>
        <dbReference type="ARBA" id="ARBA00022729"/>
    </source>
</evidence>
<accession>A0ABU9C0P7</accession>
<evidence type="ECO:0000256" key="11">
    <source>
        <dbReference type="ARBA" id="ARBA00023237"/>
    </source>
</evidence>
<comment type="subcellular location">
    <subcellularLocation>
        <location evidence="1">Cell outer membrane</location>
        <topology evidence="1">Lipid-anchor</topology>
    </subcellularLocation>
</comment>
<dbReference type="InterPro" id="IPR004565">
    <property type="entry name" value="OM_lipoprot_LolB"/>
</dbReference>
<dbReference type="InterPro" id="IPR029046">
    <property type="entry name" value="LolA/LolB/LppX"/>
</dbReference>
<evidence type="ECO:0000256" key="1">
    <source>
        <dbReference type="ARBA" id="ARBA00004459"/>
    </source>
</evidence>
<evidence type="ECO:0000256" key="5">
    <source>
        <dbReference type="ARBA" id="ARBA00022448"/>
    </source>
</evidence>
<name>A0ABU9C0P7_9BURK</name>
<evidence type="ECO:0000256" key="12">
    <source>
        <dbReference type="ARBA" id="ARBA00023288"/>
    </source>
</evidence>
<keyword evidence="6" id="KW-0732">Signal</keyword>
<evidence type="ECO:0000256" key="7">
    <source>
        <dbReference type="ARBA" id="ARBA00022927"/>
    </source>
</evidence>
<proteinExistence type="inferred from homology"/>
<comment type="caution">
    <text evidence="13">The sequence shown here is derived from an EMBL/GenBank/DDBJ whole genome shotgun (WGS) entry which is preliminary data.</text>
</comment>
<dbReference type="RefSeq" id="WP_341397547.1">
    <property type="nucleotide sequence ID" value="NZ_JBBUTI010000002.1"/>
</dbReference>
<dbReference type="Gene3D" id="2.50.20.10">
    <property type="entry name" value="Lipoprotein localisation LolA/LolB/LppX"/>
    <property type="match status" value="1"/>
</dbReference>